<evidence type="ECO:0000313" key="4">
    <source>
        <dbReference type="Proteomes" id="UP000440578"/>
    </source>
</evidence>
<dbReference type="InterPro" id="IPR009057">
    <property type="entry name" value="Homeodomain-like_sf"/>
</dbReference>
<proteinExistence type="predicted"/>
<accession>A0A6A4XD72</accession>
<evidence type="ECO:0000256" key="2">
    <source>
        <dbReference type="SAM" id="MobiDB-lite"/>
    </source>
</evidence>
<evidence type="ECO:0000313" key="3">
    <source>
        <dbReference type="EMBL" id="KAF0312252.1"/>
    </source>
</evidence>
<reference evidence="3 4" key="1">
    <citation type="submission" date="2019-07" db="EMBL/GenBank/DDBJ databases">
        <title>Draft genome assembly of a fouling barnacle, Amphibalanus amphitrite (Darwin, 1854): The first reference genome for Thecostraca.</title>
        <authorList>
            <person name="Kim W."/>
        </authorList>
    </citation>
    <scope>NUCLEOTIDE SEQUENCE [LARGE SCALE GENOMIC DNA]</scope>
    <source>
        <strain evidence="3">SNU_AA5</strain>
        <tissue evidence="3">Soma without cirri and trophi</tissue>
    </source>
</reference>
<dbReference type="EMBL" id="VIIS01000183">
    <property type="protein sequence ID" value="KAF0312252.1"/>
    <property type="molecule type" value="Genomic_DNA"/>
</dbReference>
<dbReference type="AlphaFoldDB" id="A0A6A4XD72"/>
<dbReference type="SUPFAM" id="SSF48403">
    <property type="entry name" value="Ankyrin repeat"/>
    <property type="match status" value="1"/>
</dbReference>
<comment type="caution">
    <text evidence="3">The sequence shown here is derived from an EMBL/GenBank/DDBJ whole genome shotgun (WGS) entry which is preliminary data.</text>
</comment>
<dbReference type="Proteomes" id="UP000440578">
    <property type="component" value="Unassembled WGS sequence"/>
</dbReference>
<comment type="subcellular location">
    <subcellularLocation>
        <location evidence="1">Nucleus</location>
    </subcellularLocation>
</comment>
<organism evidence="3 4">
    <name type="scientific">Amphibalanus amphitrite</name>
    <name type="common">Striped barnacle</name>
    <name type="synonym">Balanus amphitrite</name>
    <dbReference type="NCBI Taxonomy" id="1232801"/>
    <lineage>
        <taxon>Eukaryota</taxon>
        <taxon>Metazoa</taxon>
        <taxon>Ecdysozoa</taxon>
        <taxon>Arthropoda</taxon>
        <taxon>Crustacea</taxon>
        <taxon>Multicrustacea</taxon>
        <taxon>Cirripedia</taxon>
        <taxon>Thoracica</taxon>
        <taxon>Thoracicalcarea</taxon>
        <taxon>Balanomorpha</taxon>
        <taxon>Balanoidea</taxon>
        <taxon>Balanidae</taxon>
        <taxon>Amphibalaninae</taxon>
        <taxon>Amphibalanus</taxon>
    </lineage>
</organism>
<protein>
    <submittedName>
        <fullName evidence="3">Uncharacterized protein</fullName>
    </submittedName>
</protein>
<dbReference type="Pfam" id="PF13384">
    <property type="entry name" value="HTH_23"/>
    <property type="match status" value="1"/>
</dbReference>
<evidence type="ECO:0000256" key="1">
    <source>
        <dbReference type="ARBA" id="ARBA00004123"/>
    </source>
</evidence>
<name>A0A6A4XD72_AMPAM</name>
<feature type="compositionally biased region" description="Basic residues" evidence="2">
    <location>
        <begin position="64"/>
        <end position="76"/>
    </location>
</feature>
<dbReference type="SUPFAM" id="SSF46689">
    <property type="entry name" value="Homeodomain-like"/>
    <property type="match status" value="1"/>
</dbReference>
<feature type="region of interest" description="Disordered" evidence="2">
    <location>
        <begin position="44"/>
        <end position="96"/>
    </location>
</feature>
<keyword evidence="4" id="KW-1185">Reference proteome</keyword>
<dbReference type="GO" id="GO:0005634">
    <property type="term" value="C:nucleus"/>
    <property type="evidence" value="ECO:0007669"/>
    <property type="project" value="UniProtKB-SubCell"/>
</dbReference>
<dbReference type="InterPro" id="IPR036770">
    <property type="entry name" value="Ankyrin_rpt-contain_sf"/>
</dbReference>
<sequence>MSGRGAEYDRRAAVLQALRAGRSPAEISEFLRVPRSTVYRIAKRVRAQEGGGDGEDEGEVTPERKKRKSGPGKKRTPATAYDVPRRTPTRGWRPPCRDGRTPLYLAVLQPTRSWRPPCRDGRTPLYLAVLQPTRSWRPPCRDGRTPLYLAVLQGWRPPCRDGRTPLHPAVLQPTRSWATEMEDDWIPSKSTLQTVKASFEAC</sequence>
<gene>
    <name evidence="3" type="ORF">FJT64_016977</name>
</gene>